<dbReference type="Proteomes" id="UP000014500">
    <property type="component" value="Unassembled WGS sequence"/>
</dbReference>
<dbReference type="SUPFAM" id="SSF55658">
    <property type="entry name" value="L9 N-domain-like"/>
    <property type="match status" value="1"/>
</dbReference>
<dbReference type="InterPro" id="IPR012337">
    <property type="entry name" value="RNaseH-like_sf"/>
</dbReference>
<evidence type="ECO:0000256" key="9">
    <source>
        <dbReference type="ARBA" id="ARBA00022842"/>
    </source>
</evidence>
<reference evidence="11" key="2">
    <citation type="submission" date="2015-02" db="UniProtKB">
        <authorList>
            <consortium name="EnsemblMetazoa"/>
        </authorList>
    </citation>
    <scope>IDENTIFICATION</scope>
</reference>
<keyword evidence="7" id="KW-0255">Endonuclease</keyword>
<dbReference type="GO" id="GO:0000287">
    <property type="term" value="F:magnesium ion binding"/>
    <property type="evidence" value="ECO:0007669"/>
    <property type="project" value="InterPro"/>
</dbReference>
<dbReference type="Gene3D" id="3.30.420.10">
    <property type="entry name" value="Ribonuclease H-like superfamily/Ribonuclease H"/>
    <property type="match status" value="1"/>
</dbReference>
<dbReference type="EMBL" id="JH431979">
    <property type="status" value="NOT_ANNOTATED_CDS"/>
    <property type="molecule type" value="Genomic_DNA"/>
</dbReference>
<dbReference type="PANTHER" id="PTHR10642">
    <property type="entry name" value="RIBONUCLEASE H1"/>
    <property type="match status" value="1"/>
</dbReference>
<comment type="similarity">
    <text evidence="3">Belongs to the RNase H family.</text>
</comment>
<dbReference type="InterPro" id="IPR009027">
    <property type="entry name" value="Ribosomal_bL9/RNase_H1_N"/>
</dbReference>
<evidence type="ECO:0000256" key="1">
    <source>
        <dbReference type="ARBA" id="ARBA00000077"/>
    </source>
</evidence>
<accession>T1JJN0</accession>
<dbReference type="FunFam" id="3.30.420.10:FF:000115">
    <property type="entry name" value="Ribonuclease H"/>
    <property type="match status" value="1"/>
</dbReference>
<dbReference type="SUPFAM" id="SSF53098">
    <property type="entry name" value="Ribonuclease H-like"/>
    <property type="match status" value="1"/>
</dbReference>
<protein>
    <recommendedName>
        <fullName evidence="4">ribonuclease H</fullName>
        <ecNumber evidence="4">3.1.26.4</ecNumber>
    </recommendedName>
</protein>
<dbReference type="PROSITE" id="PS50879">
    <property type="entry name" value="RNASE_H_1"/>
    <property type="match status" value="1"/>
</dbReference>
<comment type="catalytic activity">
    <reaction evidence="1">
        <text>Endonucleolytic cleavage to 5'-phosphomonoester.</text>
        <dbReference type="EC" id="3.1.26.4"/>
    </reaction>
</comment>
<dbReference type="InterPro" id="IPR036397">
    <property type="entry name" value="RNaseH_sf"/>
</dbReference>
<dbReference type="Gene3D" id="3.40.970.10">
    <property type="entry name" value="Ribonuclease H1, N-terminal domain"/>
    <property type="match status" value="1"/>
</dbReference>
<comment type="cofactor">
    <cofactor evidence="2">
        <name>Mg(2+)</name>
        <dbReference type="ChEBI" id="CHEBI:18420"/>
    </cofactor>
</comment>
<keyword evidence="12" id="KW-1185">Reference proteome</keyword>
<evidence type="ECO:0000256" key="2">
    <source>
        <dbReference type="ARBA" id="ARBA00001946"/>
    </source>
</evidence>
<dbReference type="AlphaFoldDB" id="T1JJN0"/>
<reference evidence="12" key="1">
    <citation type="submission" date="2011-05" db="EMBL/GenBank/DDBJ databases">
        <authorList>
            <person name="Richards S.R."/>
            <person name="Qu J."/>
            <person name="Jiang H."/>
            <person name="Jhangiani S.N."/>
            <person name="Agravi P."/>
            <person name="Goodspeed R."/>
            <person name="Gross S."/>
            <person name="Mandapat C."/>
            <person name="Jackson L."/>
            <person name="Mathew T."/>
            <person name="Pu L."/>
            <person name="Thornton R."/>
            <person name="Saada N."/>
            <person name="Wilczek-Boney K.B."/>
            <person name="Lee S."/>
            <person name="Kovar C."/>
            <person name="Wu Y."/>
            <person name="Scherer S.E."/>
            <person name="Worley K.C."/>
            <person name="Muzny D.M."/>
            <person name="Gibbs R."/>
        </authorList>
    </citation>
    <scope>NUCLEOTIDE SEQUENCE</scope>
    <source>
        <strain evidence="12">Brora</strain>
    </source>
</reference>
<dbReference type="STRING" id="126957.T1JJN0"/>
<evidence type="ECO:0000313" key="12">
    <source>
        <dbReference type="Proteomes" id="UP000014500"/>
    </source>
</evidence>
<evidence type="ECO:0000256" key="3">
    <source>
        <dbReference type="ARBA" id="ARBA00005300"/>
    </source>
</evidence>
<dbReference type="InterPro" id="IPR050092">
    <property type="entry name" value="RNase_H"/>
</dbReference>
<dbReference type="InterPro" id="IPR011320">
    <property type="entry name" value="RNase_H1_N"/>
</dbReference>
<dbReference type="GO" id="GO:0043137">
    <property type="term" value="P:DNA replication, removal of RNA primer"/>
    <property type="evidence" value="ECO:0007669"/>
    <property type="project" value="TreeGrafter"/>
</dbReference>
<dbReference type="PANTHER" id="PTHR10642:SF26">
    <property type="entry name" value="RIBONUCLEASE H1"/>
    <property type="match status" value="1"/>
</dbReference>
<dbReference type="InterPro" id="IPR002156">
    <property type="entry name" value="RNaseH_domain"/>
</dbReference>
<dbReference type="FunFam" id="3.40.970.10:FF:000001">
    <property type="entry name" value="Ribonuclease H1"/>
    <property type="match status" value="1"/>
</dbReference>
<dbReference type="EnsemblMetazoa" id="SMAR014060-RA">
    <property type="protein sequence ID" value="SMAR014060-PA"/>
    <property type="gene ID" value="SMAR014060"/>
</dbReference>
<name>T1JJN0_STRMM</name>
<evidence type="ECO:0000256" key="7">
    <source>
        <dbReference type="ARBA" id="ARBA00022759"/>
    </source>
</evidence>
<keyword evidence="6" id="KW-0479">Metal-binding</keyword>
<dbReference type="Pfam" id="PF00075">
    <property type="entry name" value="RNase_H"/>
    <property type="match status" value="1"/>
</dbReference>
<evidence type="ECO:0000259" key="10">
    <source>
        <dbReference type="PROSITE" id="PS50879"/>
    </source>
</evidence>
<dbReference type="InterPro" id="IPR037056">
    <property type="entry name" value="RNase_H1_N_sf"/>
</dbReference>
<evidence type="ECO:0000313" key="11">
    <source>
        <dbReference type="EnsemblMetazoa" id="SMAR014060-PA"/>
    </source>
</evidence>
<evidence type="ECO:0000256" key="5">
    <source>
        <dbReference type="ARBA" id="ARBA00022722"/>
    </source>
</evidence>
<dbReference type="EC" id="3.1.26.4" evidence="4"/>
<proteinExistence type="inferred from homology"/>
<sequence>MSRKGGNYYAVAKGRNAGVYNSWDECKAQTAGYSGSQFKKFSSESDAMNFVSEPTSAHGYSQKTSTRGAEVYTDGACEYNGGSGAKGGIGVYWGPGNSKNVSEPLKGRQTNNRAEIRAAMRAVSQAKENGLPDLTIKTDSEFLVKSQTKWMDNWQRNDWKTASGGPVKNRADFEELNDVSRGINVTYKHVPGHAGNPGNEAADRLAREAIRKRY</sequence>
<keyword evidence="5" id="KW-0540">Nuclease</keyword>
<feature type="domain" description="RNase H type-1" evidence="10">
    <location>
        <begin position="65"/>
        <end position="211"/>
    </location>
</feature>
<dbReference type="PIRSF" id="PIRSF036852">
    <property type="entry name" value="Ribonuclease_H1_euk"/>
    <property type="match status" value="1"/>
</dbReference>
<dbReference type="GO" id="GO:0003676">
    <property type="term" value="F:nucleic acid binding"/>
    <property type="evidence" value="ECO:0007669"/>
    <property type="project" value="InterPro"/>
</dbReference>
<dbReference type="OMA" id="QGHANNR"/>
<evidence type="ECO:0000256" key="6">
    <source>
        <dbReference type="ARBA" id="ARBA00022723"/>
    </source>
</evidence>
<dbReference type="CDD" id="cd09280">
    <property type="entry name" value="RNase_HI_eukaryote_like"/>
    <property type="match status" value="1"/>
</dbReference>
<dbReference type="PhylomeDB" id="T1JJN0"/>
<dbReference type="HOGENOM" id="CLU_030894_0_2_1"/>
<dbReference type="eggNOG" id="KOG3752">
    <property type="taxonomic scope" value="Eukaryota"/>
</dbReference>
<dbReference type="GO" id="GO:0004523">
    <property type="term" value="F:RNA-DNA hybrid ribonuclease activity"/>
    <property type="evidence" value="ECO:0007669"/>
    <property type="project" value="UniProtKB-EC"/>
</dbReference>
<evidence type="ECO:0000256" key="4">
    <source>
        <dbReference type="ARBA" id="ARBA00012180"/>
    </source>
</evidence>
<dbReference type="Pfam" id="PF01693">
    <property type="entry name" value="Cauli_VI"/>
    <property type="match status" value="1"/>
</dbReference>
<keyword evidence="8" id="KW-0378">Hydrolase</keyword>
<dbReference type="InterPro" id="IPR017067">
    <property type="entry name" value="RNase_H1_euk"/>
</dbReference>
<evidence type="ECO:0000256" key="8">
    <source>
        <dbReference type="ARBA" id="ARBA00022801"/>
    </source>
</evidence>
<keyword evidence="9" id="KW-0460">Magnesium</keyword>
<organism evidence="11 12">
    <name type="scientific">Strigamia maritima</name>
    <name type="common">European centipede</name>
    <name type="synonym">Geophilus maritimus</name>
    <dbReference type="NCBI Taxonomy" id="126957"/>
    <lineage>
        <taxon>Eukaryota</taxon>
        <taxon>Metazoa</taxon>
        <taxon>Ecdysozoa</taxon>
        <taxon>Arthropoda</taxon>
        <taxon>Myriapoda</taxon>
        <taxon>Chilopoda</taxon>
        <taxon>Pleurostigmophora</taxon>
        <taxon>Geophilomorpha</taxon>
        <taxon>Linotaeniidae</taxon>
        <taxon>Strigamia</taxon>
    </lineage>
</organism>